<dbReference type="AlphaFoldDB" id="A0A8X6V618"/>
<evidence type="ECO:0000313" key="2">
    <source>
        <dbReference type="Proteomes" id="UP000887159"/>
    </source>
</evidence>
<dbReference type="EMBL" id="BMAU01021221">
    <property type="protein sequence ID" value="GFY00649.1"/>
    <property type="molecule type" value="Genomic_DNA"/>
</dbReference>
<keyword evidence="2" id="KW-1185">Reference proteome</keyword>
<organism evidence="1 2">
    <name type="scientific">Trichonephila clavipes</name>
    <name type="common">Golden silk orbweaver</name>
    <name type="synonym">Nephila clavipes</name>
    <dbReference type="NCBI Taxonomy" id="2585209"/>
    <lineage>
        <taxon>Eukaryota</taxon>
        <taxon>Metazoa</taxon>
        <taxon>Ecdysozoa</taxon>
        <taxon>Arthropoda</taxon>
        <taxon>Chelicerata</taxon>
        <taxon>Arachnida</taxon>
        <taxon>Araneae</taxon>
        <taxon>Araneomorphae</taxon>
        <taxon>Entelegynae</taxon>
        <taxon>Araneoidea</taxon>
        <taxon>Nephilidae</taxon>
        <taxon>Trichonephila</taxon>
    </lineage>
</organism>
<protein>
    <recommendedName>
        <fullName evidence="3">RNase H type-1 domain-containing protein</fullName>
    </recommendedName>
</protein>
<evidence type="ECO:0000313" key="1">
    <source>
        <dbReference type="EMBL" id="GFY00649.1"/>
    </source>
</evidence>
<proteinExistence type="predicted"/>
<comment type="caution">
    <text evidence="1">The sequence shown here is derived from an EMBL/GenBank/DDBJ whole genome shotgun (WGS) entry which is preliminary data.</text>
</comment>
<evidence type="ECO:0008006" key="3">
    <source>
        <dbReference type="Google" id="ProtNLM"/>
    </source>
</evidence>
<reference evidence="1" key="1">
    <citation type="submission" date="2020-08" db="EMBL/GenBank/DDBJ databases">
        <title>Multicomponent nature underlies the extraordinary mechanical properties of spider dragline silk.</title>
        <authorList>
            <person name="Kono N."/>
            <person name="Nakamura H."/>
            <person name="Mori M."/>
            <person name="Yoshida Y."/>
            <person name="Ohtoshi R."/>
            <person name="Malay A.D."/>
            <person name="Moran D.A.P."/>
            <person name="Tomita M."/>
            <person name="Numata K."/>
            <person name="Arakawa K."/>
        </authorList>
    </citation>
    <scope>NUCLEOTIDE SEQUENCE</scope>
</reference>
<sequence length="170" mass="19247">MRLLYPSVYGHKLVAGIIVEDPPCVEGLMHLISVEAQSHPIVMVCRSFIQHLGVKRAVSILNTLKELSQQHEIYFQWIPFYIGLYDNEMADLLDKEGANEVPVSRNTLTFSQICSKIKISNWQSQKISPTHLRYWTDHQIGTSVHAPQCPMVMCIMMGTLVPGPHGLLCF</sequence>
<gene>
    <name evidence="1" type="ORF">TNCV_2140431</name>
</gene>
<dbReference type="Proteomes" id="UP000887159">
    <property type="component" value="Unassembled WGS sequence"/>
</dbReference>
<accession>A0A8X6V618</accession>
<name>A0A8X6V618_TRICX</name>